<dbReference type="InterPro" id="IPR006683">
    <property type="entry name" value="Thioestr_dom"/>
</dbReference>
<dbReference type="SUPFAM" id="SSF54637">
    <property type="entry name" value="Thioesterase/thiol ester dehydrase-isomerase"/>
    <property type="match status" value="1"/>
</dbReference>
<proteinExistence type="inferred from homology"/>
<protein>
    <submittedName>
        <fullName evidence="4">PaaI family thioesterase</fullName>
    </submittedName>
</protein>
<dbReference type="RefSeq" id="WP_135705420.1">
    <property type="nucleotide sequence ID" value="NZ_CP038635.1"/>
</dbReference>
<name>A0A4P7LC25_9BURK</name>
<dbReference type="EMBL" id="CP038635">
    <property type="protein sequence ID" value="QBY53440.1"/>
    <property type="molecule type" value="Genomic_DNA"/>
</dbReference>
<evidence type="ECO:0000256" key="2">
    <source>
        <dbReference type="ARBA" id="ARBA00022801"/>
    </source>
</evidence>
<accession>A0A4P7LC25</accession>
<gene>
    <name evidence="4" type="ORF">E0W60_20380</name>
</gene>
<evidence type="ECO:0000313" key="5">
    <source>
        <dbReference type="Proteomes" id="UP000295294"/>
    </source>
</evidence>
<dbReference type="Gene3D" id="3.10.129.10">
    <property type="entry name" value="Hotdog Thioesterase"/>
    <property type="match status" value="1"/>
</dbReference>
<dbReference type="GO" id="GO:0047617">
    <property type="term" value="F:fatty acyl-CoA hydrolase activity"/>
    <property type="evidence" value="ECO:0007669"/>
    <property type="project" value="InterPro"/>
</dbReference>
<evidence type="ECO:0000256" key="1">
    <source>
        <dbReference type="ARBA" id="ARBA00008324"/>
    </source>
</evidence>
<dbReference type="InterPro" id="IPR003736">
    <property type="entry name" value="PAAI_dom"/>
</dbReference>
<evidence type="ECO:0000313" key="4">
    <source>
        <dbReference type="EMBL" id="QBY53440.1"/>
    </source>
</evidence>
<dbReference type="PANTHER" id="PTHR21660">
    <property type="entry name" value="THIOESTERASE SUPERFAMILY MEMBER-RELATED"/>
    <property type="match status" value="1"/>
</dbReference>
<evidence type="ECO:0000259" key="3">
    <source>
        <dbReference type="Pfam" id="PF03061"/>
    </source>
</evidence>
<keyword evidence="2" id="KW-0378">Hydrolase</keyword>
<dbReference type="Pfam" id="PF03061">
    <property type="entry name" value="4HBT"/>
    <property type="match status" value="1"/>
</dbReference>
<dbReference type="KEGG" id="cox:E0W60_20380"/>
<dbReference type="CDD" id="cd03443">
    <property type="entry name" value="PaaI_thioesterase"/>
    <property type="match status" value="1"/>
</dbReference>
<sequence length="151" mass="15748">MTSLSTSLEKASDNYFARMRRGQVPPPPICALLGGNIGAVDLQAGTLESAYQATPAFLNPAGQVQGGMLGAMLDDVTAMLVTATLGAEEFCATLNLNLSFLRPARAGELLGRARLERRGKNVCYVAAELLQDGRAVATATATCMLVSRASG</sequence>
<comment type="similarity">
    <text evidence="1">Belongs to the thioesterase PaaI family.</text>
</comment>
<dbReference type="AlphaFoldDB" id="A0A4P7LC25"/>
<feature type="domain" description="Thioesterase" evidence="3">
    <location>
        <begin position="64"/>
        <end position="135"/>
    </location>
</feature>
<dbReference type="OrthoDB" id="9813282at2"/>
<dbReference type="InterPro" id="IPR029069">
    <property type="entry name" value="HotDog_dom_sf"/>
</dbReference>
<organism evidence="4 5">
    <name type="scientific">Cupriavidus oxalaticus</name>
    <dbReference type="NCBI Taxonomy" id="96344"/>
    <lineage>
        <taxon>Bacteria</taxon>
        <taxon>Pseudomonadati</taxon>
        <taxon>Pseudomonadota</taxon>
        <taxon>Betaproteobacteria</taxon>
        <taxon>Burkholderiales</taxon>
        <taxon>Burkholderiaceae</taxon>
        <taxon>Cupriavidus</taxon>
    </lineage>
</organism>
<dbReference type="Proteomes" id="UP000295294">
    <property type="component" value="Chromosome 2"/>
</dbReference>
<dbReference type="InterPro" id="IPR039298">
    <property type="entry name" value="ACOT13"/>
</dbReference>
<reference evidence="4 5" key="1">
    <citation type="submission" date="2019-03" db="EMBL/GenBank/DDBJ databases">
        <title>Efficiently degradation of phenoxyalkanoic acid herbicides by Cupriavidus oxalaticus strain X32.</title>
        <authorList>
            <person name="Sheng X."/>
        </authorList>
    </citation>
    <scope>NUCLEOTIDE SEQUENCE [LARGE SCALE GENOMIC DNA]</scope>
    <source>
        <strain evidence="4 5">X32</strain>
    </source>
</reference>
<dbReference type="PANTHER" id="PTHR21660:SF1">
    <property type="entry name" value="ACYL-COENZYME A THIOESTERASE 13"/>
    <property type="match status" value="1"/>
</dbReference>
<dbReference type="NCBIfam" id="TIGR00369">
    <property type="entry name" value="unchar_dom_1"/>
    <property type="match status" value="1"/>
</dbReference>